<keyword evidence="2" id="KW-1185">Reference proteome</keyword>
<evidence type="ECO:0000313" key="2">
    <source>
        <dbReference type="Proteomes" id="UP000675881"/>
    </source>
</evidence>
<accession>A0A7R8CSR0</accession>
<sequence length="269" mass="30800">MSKPYCWVFVPARMIKGGALNSFSIWCMVLPHNCNQCLLYTVYFFSTRSLEHFNKIPGAYSIMNLLVYEIHAMLFLLSLVILLRTSYSESKIPCKTDLDCPKYGYCHVLPPLVSHCIPTVLSNLKCVSVAPNGVIFANHTICLELGKTLKPDSNELYSTERCILVETPRGRNYTCGLSYYNPCPDTFDNSGTLLKTEDCPNHFNCDEVQFKDGYLRVCRPDLMELDGLDVNCKNNFDCGYSNIYLAWRTCDRGKCVLDLEKKFRRHKEL</sequence>
<gene>
    <name evidence="1" type="ORF">LSAA_8326</name>
</gene>
<dbReference type="EMBL" id="HG994583">
    <property type="protein sequence ID" value="CAF2918460.1"/>
    <property type="molecule type" value="Genomic_DNA"/>
</dbReference>
<evidence type="ECO:0000313" key="1">
    <source>
        <dbReference type="EMBL" id="CAF2918460.1"/>
    </source>
</evidence>
<name>A0A7R8CSR0_LEPSM</name>
<dbReference type="AlphaFoldDB" id="A0A7R8CSR0"/>
<organism evidence="1 2">
    <name type="scientific">Lepeophtheirus salmonis</name>
    <name type="common">Salmon louse</name>
    <name type="synonym">Caligus salmonis</name>
    <dbReference type="NCBI Taxonomy" id="72036"/>
    <lineage>
        <taxon>Eukaryota</taxon>
        <taxon>Metazoa</taxon>
        <taxon>Ecdysozoa</taxon>
        <taxon>Arthropoda</taxon>
        <taxon>Crustacea</taxon>
        <taxon>Multicrustacea</taxon>
        <taxon>Hexanauplia</taxon>
        <taxon>Copepoda</taxon>
        <taxon>Siphonostomatoida</taxon>
        <taxon>Caligidae</taxon>
        <taxon>Lepeophtheirus</taxon>
    </lineage>
</organism>
<reference evidence="1" key="1">
    <citation type="submission" date="2021-02" db="EMBL/GenBank/DDBJ databases">
        <authorList>
            <person name="Bekaert M."/>
        </authorList>
    </citation>
    <scope>NUCLEOTIDE SEQUENCE</scope>
    <source>
        <strain evidence="1">IoA-00</strain>
    </source>
</reference>
<proteinExistence type="predicted"/>
<protein>
    <submittedName>
        <fullName evidence="1">(salmon louse) hypothetical protein</fullName>
    </submittedName>
</protein>
<dbReference type="Proteomes" id="UP000675881">
    <property type="component" value="Chromosome 4"/>
</dbReference>